<evidence type="ECO:0000256" key="3">
    <source>
        <dbReference type="ARBA" id="ARBA00022968"/>
    </source>
</evidence>
<sequence length="313" mass="34940">MSVETRKNKKKRPLWQKVTFSVLAVVLLLVIGVGAYAFSIYNNAKQAVDVDMHEKVTSIDPKIVKQKVIDKEPLNILLLGVDKRGSDRGRSDALMVLTLNPKNDAMQLVSIPRDTRTMIVGKGMEDKINHAYAYGGADMSISTVENMLDIELDYFVQMNMEGLSDLVDVLGGITVNNDIAWEGSNGFTYSEGDLTLDGNEALGYVRMRKQDPRGDFGRTDRQRKVITGIINKGAKVGSVNKINGVIDVLGNNMTTNMEFKDMKDLLLNYSNVRHNHESYMLQGSGTNINGIYYYVIPDEEINKVSKMIKDMNS</sequence>
<dbReference type="InterPro" id="IPR004474">
    <property type="entry name" value="LytR_CpsA_psr"/>
</dbReference>
<evidence type="ECO:0000256" key="1">
    <source>
        <dbReference type="ARBA" id="ARBA00006068"/>
    </source>
</evidence>
<evidence type="ECO:0000256" key="4">
    <source>
        <dbReference type="ARBA" id="ARBA00022989"/>
    </source>
</evidence>
<evidence type="ECO:0000256" key="2">
    <source>
        <dbReference type="ARBA" id="ARBA00022692"/>
    </source>
</evidence>
<dbReference type="AlphaFoldDB" id="A0A495A8F1"/>
<comment type="similarity">
    <text evidence="1">Belongs to the LytR/CpsA/Psr (LCP) family.</text>
</comment>
<proteinExistence type="inferred from homology"/>
<dbReference type="RefSeq" id="WP_121203526.1">
    <property type="nucleotide sequence ID" value="NZ_RBZP01000002.1"/>
</dbReference>
<organism evidence="6 7">
    <name type="scientific">Oceanobacillus halophilus</name>
    <dbReference type="NCBI Taxonomy" id="930130"/>
    <lineage>
        <taxon>Bacteria</taxon>
        <taxon>Bacillati</taxon>
        <taxon>Bacillota</taxon>
        <taxon>Bacilli</taxon>
        <taxon>Bacillales</taxon>
        <taxon>Bacillaceae</taxon>
        <taxon>Oceanobacillus</taxon>
    </lineage>
</organism>
<dbReference type="Gene3D" id="3.40.630.190">
    <property type="entry name" value="LCP protein"/>
    <property type="match status" value="1"/>
</dbReference>
<protein>
    <submittedName>
        <fullName evidence="6">Transcriptional regulator LytR</fullName>
    </submittedName>
</protein>
<dbReference type="EMBL" id="RBZP01000002">
    <property type="protein sequence ID" value="RKQ35854.1"/>
    <property type="molecule type" value="Genomic_DNA"/>
</dbReference>
<evidence type="ECO:0000259" key="5">
    <source>
        <dbReference type="Pfam" id="PF03816"/>
    </source>
</evidence>
<gene>
    <name evidence="6" type="ORF">D8M06_06270</name>
</gene>
<keyword evidence="4" id="KW-1133">Transmembrane helix</keyword>
<dbReference type="PANTHER" id="PTHR33392:SF6">
    <property type="entry name" value="POLYISOPRENYL-TEICHOIC ACID--PEPTIDOGLYCAN TEICHOIC ACID TRANSFERASE TAGU"/>
    <property type="match status" value="1"/>
</dbReference>
<keyword evidence="7" id="KW-1185">Reference proteome</keyword>
<evidence type="ECO:0000313" key="6">
    <source>
        <dbReference type="EMBL" id="RKQ35854.1"/>
    </source>
</evidence>
<keyword evidence="2" id="KW-0812">Transmembrane</keyword>
<dbReference type="GO" id="GO:0071555">
    <property type="term" value="P:cell wall organization"/>
    <property type="evidence" value="ECO:0007669"/>
    <property type="project" value="UniProtKB-KW"/>
</dbReference>
<keyword evidence="3" id="KW-0735">Signal-anchor</keyword>
<keyword evidence="4" id="KW-0472">Membrane</keyword>
<reference evidence="6 7" key="1">
    <citation type="journal article" date="2016" name="Int. J. Syst. Evol. Microbiol.">
        <title>Oceanobacillus halophilus sp. nov., a novel moderately halophilic bacterium from a hypersaline lake.</title>
        <authorList>
            <person name="Amoozegar M.A."/>
            <person name="Bagheri M."/>
            <person name="Makhdoumi A."/>
            <person name="Nikou M.M."/>
            <person name="Fazeli S.A.S."/>
            <person name="Schumann P."/>
            <person name="Sproer C."/>
            <person name="Sanchez-Porro C."/>
            <person name="Ventosa A."/>
        </authorList>
    </citation>
    <scope>NUCLEOTIDE SEQUENCE [LARGE SCALE GENOMIC DNA]</scope>
    <source>
        <strain evidence="6 7">DSM 23996</strain>
    </source>
</reference>
<name>A0A495A8F1_9BACI</name>
<accession>A0A495A8F1</accession>
<dbReference type="Proteomes" id="UP000269301">
    <property type="component" value="Unassembled WGS sequence"/>
</dbReference>
<dbReference type="PANTHER" id="PTHR33392">
    <property type="entry name" value="POLYISOPRENYL-TEICHOIC ACID--PEPTIDOGLYCAN TEICHOIC ACID TRANSFERASE TAGU"/>
    <property type="match status" value="1"/>
</dbReference>
<dbReference type="Pfam" id="PF03816">
    <property type="entry name" value="LytR_cpsA_psr"/>
    <property type="match status" value="1"/>
</dbReference>
<dbReference type="InterPro" id="IPR050922">
    <property type="entry name" value="LytR/CpsA/Psr_CW_biosynth"/>
</dbReference>
<feature type="domain" description="Cell envelope-related transcriptional attenuator" evidence="5">
    <location>
        <begin position="90"/>
        <end position="233"/>
    </location>
</feature>
<comment type="caution">
    <text evidence="6">The sequence shown here is derived from an EMBL/GenBank/DDBJ whole genome shotgun (WGS) entry which is preliminary data.</text>
</comment>
<evidence type="ECO:0000313" key="7">
    <source>
        <dbReference type="Proteomes" id="UP000269301"/>
    </source>
</evidence>
<dbReference type="OrthoDB" id="27330at2"/>
<dbReference type="NCBIfam" id="TIGR00350">
    <property type="entry name" value="lytR_cpsA_psr"/>
    <property type="match status" value="1"/>
</dbReference>